<feature type="compositionally biased region" description="Basic and acidic residues" evidence="5">
    <location>
        <begin position="18"/>
        <end position="28"/>
    </location>
</feature>
<feature type="domain" description="Calx-beta" evidence="6">
    <location>
        <begin position="2872"/>
        <end position="2981"/>
    </location>
</feature>
<evidence type="ECO:0000256" key="3">
    <source>
        <dbReference type="ARBA" id="ARBA00022837"/>
    </source>
</evidence>
<comment type="caution">
    <text evidence="7">The sequence shown here is derived from an EMBL/GenBank/DDBJ whole genome shotgun (WGS) entry which is preliminary data.</text>
</comment>
<dbReference type="Proteomes" id="UP000316476">
    <property type="component" value="Unassembled WGS sequence"/>
</dbReference>
<keyword evidence="1" id="KW-0732">Signal</keyword>
<feature type="domain" description="Calx-beta" evidence="6">
    <location>
        <begin position="2102"/>
        <end position="2207"/>
    </location>
</feature>
<dbReference type="Gene3D" id="2.60.40.2030">
    <property type="match status" value="19"/>
</dbReference>
<dbReference type="SUPFAM" id="SSF89260">
    <property type="entry name" value="Collagen-binding domain"/>
    <property type="match status" value="1"/>
</dbReference>
<reference evidence="7 8" key="1">
    <citation type="submission" date="2019-02" db="EMBL/GenBank/DDBJ databases">
        <title>Deep-cultivation of Planctomycetes and their phenomic and genomic characterization uncovers novel biology.</title>
        <authorList>
            <person name="Wiegand S."/>
            <person name="Jogler M."/>
            <person name="Boedeker C."/>
            <person name="Pinto D."/>
            <person name="Vollmers J."/>
            <person name="Rivas-Marin E."/>
            <person name="Kohn T."/>
            <person name="Peeters S.H."/>
            <person name="Heuer A."/>
            <person name="Rast P."/>
            <person name="Oberbeckmann S."/>
            <person name="Bunk B."/>
            <person name="Jeske O."/>
            <person name="Meyerdierks A."/>
            <person name="Storesund J.E."/>
            <person name="Kallscheuer N."/>
            <person name="Luecker S."/>
            <person name="Lage O.M."/>
            <person name="Pohl T."/>
            <person name="Merkel B.J."/>
            <person name="Hornburger P."/>
            <person name="Mueller R.-W."/>
            <person name="Bruemmer F."/>
            <person name="Labrenz M."/>
            <person name="Spormann A.M."/>
            <person name="Op Den Camp H."/>
            <person name="Overmann J."/>
            <person name="Amann R."/>
            <person name="Jetten M.S.M."/>
            <person name="Mascher T."/>
            <person name="Medema M.H."/>
            <person name="Devos D.P."/>
            <person name="Kaster A.-K."/>
            <person name="Ovreas L."/>
            <person name="Rohde M."/>
            <person name="Galperin M.Y."/>
            <person name="Jogler C."/>
        </authorList>
    </citation>
    <scope>NUCLEOTIDE SEQUENCE [LARGE SCALE GENOMIC DNA]</scope>
    <source>
        <strain evidence="7 8">V7</strain>
    </source>
</reference>
<dbReference type="NCBIfam" id="NF033679">
    <property type="entry name" value="DNRLRE_dom"/>
    <property type="match status" value="1"/>
</dbReference>
<protein>
    <submittedName>
        <fullName evidence="7">Calx-beta domain protein</fullName>
    </submittedName>
</protein>
<dbReference type="PANTHER" id="PTHR11878">
    <property type="entry name" value="SODIUM/CALCIUM EXCHANGER"/>
    <property type="match status" value="1"/>
</dbReference>
<feature type="domain" description="Calx-beta" evidence="6">
    <location>
        <begin position="621"/>
        <end position="731"/>
    </location>
</feature>
<dbReference type="OrthoDB" id="282736at2"/>
<feature type="domain" description="Calx-beta" evidence="6">
    <location>
        <begin position="2225"/>
        <end position="2330"/>
    </location>
</feature>
<dbReference type="EMBL" id="SJPZ01000004">
    <property type="protein sequence ID" value="TWU59668.1"/>
    <property type="molecule type" value="Genomic_DNA"/>
</dbReference>
<evidence type="ECO:0000256" key="1">
    <source>
        <dbReference type="ARBA" id="ARBA00022729"/>
    </source>
</evidence>
<dbReference type="GO" id="GO:0016020">
    <property type="term" value="C:membrane"/>
    <property type="evidence" value="ECO:0007669"/>
    <property type="project" value="InterPro"/>
</dbReference>
<dbReference type="SMART" id="SM00237">
    <property type="entry name" value="Calx_beta"/>
    <property type="match status" value="10"/>
</dbReference>
<keyword evidence="2" id="KW-0677">Repeat</keyword>
<dbReference type="InterPro" id="IPR018247">
    <property type="entry name" value="EF_Hand_1_Ca_BS"/>
</dbReference>
<organism evidence="7 8">
    <name type="scientific">Crateriforma conspicua</name>
    <dbReference type="NCBI Taxonomy" id="2527996"/>
    <lineage>
        <taxon>Bacteria</taxon>
        <taxon>Pseudomonadati</taxon>
        <taxon>Planctomycetota</taxon>
        <taxon>Planctomycetia</taxon>
        <taxon>Planctomycetales</taxon>
        <taxon>Planctomycetaceae</taxon>
        <taxon>Crateriforma</taxon>
    </lineage>
</organism>
<evidence type="ECO:0000259" key="6">
    <source>
        <dbReference type="SMART" id="SM00237"/>
    </source>
</evidence>
<evidence type="ECO:0000256" key="4">
    <source>
        <dbReference type="ARBA" id="ARBA00023065"/>
    </source>
</evidence>
<dbReference type="Gene3D" id="2.60.120.380">
    <property type="match status" value="1"/>
</dbReference>
<dbReference type="GO" id="GO:0000272">
    <property type="term" value="P:polysaccharide catabolic process"/>
    <property type="evidence" value="ECO:0007669"/>
    <property type="project" value="InterPro"/>
</dbReference>
<keyword evidence="3" id="KW-0106">Calcium</keyword>
<feature type="domain" description="Calx-beta" evidence="6">
    <location>
        <begin position="2352"/>
        <end position="2458"/>
    </location>
</feature>
<feature type="compositionally biased region" description="Basic residues" evidence="5">
    <location>
        <begin position="1"/>
        <end position="11"/>
    </location>
</feature>
<sequence length="3414" mass="348222">MKRFFANRRHSSVSQASKAERANARAGHRQELLRQKWHQRREARLASYREALPRLFRFGFGIALLQMLWDLGLRLKGSLGVGFKSEAPIPSAFRAGPRRLQAQLLTSRQLLAGDITYEANDTAVAEELGGILPNNGQYELSITSNPTDFTVEYDLTGDAQFGSDYTASFDGSPLASASGTLTISAGVTNAIIDIDVIDDSLWDGDTDEVVDLTLSNNSAGTLAVGPAGTQMDIVDNEVAPTLTIAPGVAGTEGGGNGTFVITMSGASDENTDVSLTYDGTAVEGGGADFTAPAVATIVAGSFSTTATVSVNDDDLVEETESVEAEITGAVSDPTGDTLPVGSPSTATISINDDDSATISIAATMPAASEPGTNGEFTFTMTGAAEGAAGPTVIQYSTVTTPGSAIEGTDYTTGNIDEVESNEIDPANDLFGPQAISGAQGLGGFSLQPNGAIANATTRPHVSITSTPATNDGSVDFYAFYTGTGGTVVLDIDGVTGGAFDNRLRLFDANGNQVAFANAGGNGETTLSTTVPAGLYYAGVYGGNTLTSGVAGSKGYTLHVSADGADGYAVIGAGQTSFTLPIDVIDDNILEGSEAVEIVLDNSVVLGDPQITIPGNAAARTDTVTIADDDSPATATVSDTSAGAPLEGFQNGEFTIELDKPVATAVEIPYTISGTAFGPDDAPLADAWQVLDHNLASGTVTFNPGVTEITLAVDLVDTSLIEDDETVTITLGTPSASGLTVNGAGNSDTLTIGDDDSGFLHVDATTSTVVEDSAGTGVFTFFINEPPATDTTTPVAADRDIVITYIVEASSTATSGTDYTPLTLTATIPAGSPSVDVLVDPTPDTDIEGDETVTVTVTGVLTPTDSNISVGTGSPTDTVTILDDDSLQVEVTGSNDGTEGTTDGEFTFNLVGASVTTAPVVVEYEVSGGTAVEGTDFAPVVGTVTIPTGMSSETINIDATGIYDDMVVEGTETIEITITDVTGGGSPMAVTVGSQDSDTINLFDDETGDVAVGNPNNLAEADMDGSFEITLDGVSTTPTVVTYVISFPNAGMGPDTEAIPGVDYDVDSSASHISPLSISGTTATGTVTFAPNTTSVIVPLEVINDGTPEILEDIDISLGSIVSGLSLYDINNIPGNNDTTVTVYSDQIVRVDATVPAANEPATDGEFTFYLETPGIGATTSDQNVVIEYTVATGAGQATPGDDYTTLSGTATITPGNSSVTVPVEVLDDSTLENPETVTVTIDSISGESDIDVTTASGDDTATVTINDDDAAYITVEATQDGMDNPSGPDMDGQFTVTISAPSDEPVVVTYDVLGSSTATPSPGGAIPNQADYTALSGSVTIPAGQTTATIDVSVLSDNVVEPDETVTINLTGATAGALPVFLGAIGSISGFGTTSVFYQEGFLGYTGQADTFVDQLNPFTPFGSETFAAIFGGFSAGEEAQGLMRFDDLFGTGPLQIPAGSIISDATLGLSVGPGGSFGDSLIDVFEMAAAWDEATLTWDNANLSNGMPGIQGAEVGSPVATAVSLFATMPTFSTVDVTGSVLSWQGGATNNGWLFQATTPDGGGGGLVATSEAFTPSYLQVNLDMSATVVIQDKDTSVVNVGAQIPVDEDVVNPNSPQTGIEVTLSAPSATTTVVTYDVLPSSTASPSDLDTPLSGTVTFAPGQTSAYITINPFDDALVEGDETIDIELTGVISGDPSTSLGSTLTGTGTILEDDFALISVAGTTDGDENGVGGPDNPPDLDPIDGVFTITTTTAVNVDTVIPYTVGGTATSGMDFTALSGSVTLPANFLSTTITVDVIDDLINESPNETVTIMLGAPTSGILANTLVTGPNASINIADDEQPLEVSIEATEDGIEGVQDGEFTFELNFPSDQPTTIVYRLNTAATDPATPALDDANPDFDQTALIENPSSPSSTTGTIVIPANQTTYTVPVDVFQDFDTEGDENVEVEIVSVSNGNGAGIGTAIDTVVIEDETYEVSVAKTDSPAAEPGPPVGNDGQFTVSITNPLPEDVIVTYTIGGDAIPDDGTPNSPAPNQFDYDELSGTVTILAGQTTAVIDVEVIDDLVVEGDETVTVTLDSAVLAAALPAPLGTPSIGVDTTTATEVISDDDSALLSISATSQDEDEVYSVPRTEGLFTVSQSLPASVDTVFTYTVEPSSTADDPADYSLAPTTLTGTITAGATSTTIAVNPVDDNTVEDDETVVIKLDTILSSDPDVTIDTGSDEATSTIVDDDSAVVSVLGVSNGFEPGTNDGIFRFFLSQPSDAPTIVEYTIGGDATPSGSAVAPQPADYTTLSGTVTIPAGATSYDLGVDVLDDLVIEDLETVTINMTSVTADAANPGNYDLTLNATTTASVTIGDNDSGSVVIEAGSDAAEPSTDGNFVIKLTDGMGNPRVSDEPTVVSYSVGGTAAATGPGADHGLGASGSVTIPAFASQVTLTVPVNDDNVQEGNESVVVTLGSVTSGHPTISAGGSASIDIIDDDAPVFTITSDTVTEGDPGDNVEAELTVSLDKPFAVATSWTINLEDLADTAYAASAFDVSGMSYVINIAAGALTPTGLGSASNPIVVQILEDNVVEDDEVVTAYVDSTTAPAPYSTVDGVVTILNDDEAVFTVSSPGLDPEGDDSNFGPFANVPFTVTSSNPIDVPVDIKVSFADGTAVGGDFDSFLPPPGTAPGVPTTIGGLDYDNPDQTLTFNAGDVSESLNVRVNQDQIVEGGVGTNPAVYGGETFTASLSDETGSRLTDTSDTETATITDDDTAEVNITSATVDGGVPVASEPSTDGKFIVTLTDGMGNPRVSSSDTVVTYSVSGTADAGVDYNTLTGTVTITAGTSSEEINVEVLNNPILEDDETVIVTLTGFDSRDPQVSLGGDDEATVQIDDDDDALVSISASIPNAAETDPAGNANGEFTVTLSEVSDVDTVVYYTVTDFTPGDSTDDATPGTDYATLLGTVTIPAMQTTATIEVDVFADSDDEPDENVDVQLTGFGSPTNTDIDIDPANDKATVVIGDSDGNIKIVALFNDDGTEPGPPTGDDGSFLIQLQDENGTPINVPAGTTVQVSFNLGGTATVNDDYTTTSGFNVSINGPNNSAPVPIDVSDDFLIEGTETVTMDLVTFNVFGSGANGSGTGFAVPPTGTTGMLMLDPSVPTVQIFDNDVPALKVTAIRTGSSGWDPAFKSLIDPTESAGYEIPTGSVAQVSPIGWGTMDQLIVDFSEPVSSATPADFDIVAETSGNPIAISSVMLNPAKTRATITLNGNLDADRYSLIVKDSIVGDAFGQALDGEGFVNQVEILADAGDGNDGGSLEFDFAVSPGNASFIATPSDNLGTVNLLDVSFVAARFNTVLGGPGNYAAEADMDGDGDVDLLDVSFAAARFNNELAPPSSPFAASVDALFAADDEDTLSGSDDINDTIDTLSEQS</sequence>
<gene>
    <name evidence="7" type="ORF">V7x_54420</name>
</gene>
<dbReference type="Pfam" id="PF03160">
    <property type="entry name" value="Calx-beta"/>
    <property type="match status" value="18"/>
</dbReference>
<dbReference type="PROSITE" id="PS00018">
    <property type="entry name" value="EF_HAND_1"/>
    <property type="match status" value="1"/>
</dbReference>
<dbReference type="SUPFAM" id="SSF141072">
    <property type="entry name" value="CalX-like"/>
    <property type="match status" value="20"/>
</dbReference>
<feature type="domain" description="Calx-beta" evidence="6">
    <location>
        <begin position="1261"/>
        <end position="1371"/>
    </location>
</feature>
<keyword evidence="4" id="KW-0406">Ion transport</keyword>
<feature type="domain" description="Calx-beta" evidence="6">
    <location>
        <begin position="1588"/>
        <end position="1691"/>
    </location>
</feature>
<dbReference type="GO" id="GO:0007154">
    <property type="term" value="P:cell communication"/>
    <property type="evidence" value="ECO:0007669"/>
    <property type="project" value="InterPro"/>
</dbReference>
<dbReference type="InterPro" id="IPR036439">
    <property type="entry name" value="Dockerin_dom_sf"/>
</dbReference>
<proteinExistence type="predicted"/>
<dbReference type="PANTHER" id="PTHR11878:SF65">
    <property type="entry name" value="NA_CA-EXCHANGE PROTEIN, ISOFORM G"/>
    <property type="match status" value="1"/>
</dbReference>
<dbReference type="InterPro" id="IPR038081">
    <property type="entry name" value="CalX-like_sf"/>
</dbReference>
<evidence type="ECO:0000256" key="5">
    <source>
        <dbReference type="SAM" id="MobiDB-lite"/>
    </source>
</evidence>
<dbReference type="GO" id="GO:0030001">
    <property type="term" value="P:metal ion transport"/>
    <property type="evidence" value="ECO:0007669"/>
    <property type="project" value="TreeGrafter"/>
</dbReference>
<accession>A0A5C6FD37</accession>
<feature type="region of interest" description="Disordered" evidence="5">
    <location>
        <begin position="1"/>
        <end position="28"/>
    </location>
</feature>
<dbReference type="InterPro" id="IPR051171">
    <property type="entry name" value="CaCA"/>
</dbReference>
<evidence type="ECO:0000256" key="2">
    <source>
        <dbReference type="ARBA" id="ARBA00022737"/>
    </source>
</evidence>
<evidence type="ECO:0000313" key="8">
    <source>
        <dbReference type="Proteomes" id="UP000316476"/>
    </source>
</evidence>
<feature type="domain" description="Calx-beta" evidence="6">
    <location>
        <begin position="1138"/>
        <end position="1242"/>
    </location>
</feature>
<keyword evidence="4" id="KW-0813">Transport</keyword>
<feature type="domain" description="Calx-beta" evidence="6">
    <location>
        <begin position="2747"/>
        <end position="2855"/>
    </location>
</feature>
<name>A0A5C6FD37_9PLAN</name>
<dbReference type="Gene3D" id="1.10.1330.10">
    <property type="entry name" value="Dockerin domain"/>
    <property type="match status" value="1"/>
</dbReference>
<evidence type="ECO:0000313" key="7">
    <source>
        <dbReference type="EMBL" id="TWU59668.1"/>
    </source>
</evidence>
<feature type="domain" description="Calx-beta" evidence="6">
    <location>
        <begin position="876"/>
        <end position="978"/>
    </location>
</feature>
<dbReference type="InterPro" id="IPR003644">
    <property type="entry name" value="Calx_beta"/>
</dbReference>
<dbReference type="RefSeq" id="WP_146416465.1">
    <property type="nucleotide sequence ID" value="NZ_SJPZ01000004.1"/>
</dbReference>